<proteinExistence type="predicted"/>
<dbReference type="Proteomes" id="UP000324222">
    <property type="component" value="Unassembled WGS sequence"/>
</dbReference>
<organism evidence="2 3">
    <name type="scientific">Portunus trituberculatus</name>
    <name type="common">Swimming crab</name>
    <name type="synonym">Neptunus trituberculatus</name>
    <dbReference type="NCBI Taxonomy" id="210409"/>
    <lineage>
        <taxon>Eukaryota</taxon>
        <taxon>Metazoa</taxon>
        <taxon>Ecdysozoa</taxon>
        <taxon>Arthropoda</taxon>
        <taxon>Crustacea</taxon>
        <taxon>Multicrustacea</taxon>
        <taxon>Malacostraca</taxon>
        <taxon>Eumalacostraca</taxon>
        <taxon>Eucarida</taxon>
        <taxon>Decapoda</taxon>
        <taxon>Pleocyemata</taxon>
        <taxon>Brachyura</taxon>
        <taxon>Eubrachyura</taxon>
        <taxon>Portunoidea</taxon>
        <taxon>Portunidae</taxon>
        <taxon>Portuninae</taxon>
        <taxon>Portunus</taxon>
    </lineage>
</organism>
<sequence>MTIAELDFSKCISDKRKQNKEGQTKTCVLHRSVYSQSVIDTRVTVAVAAAPLGGVRVTARGRRPVASGNRPVVKDSGRHSGRQLPSRPSVLLTSHNDSLRSLAWRCLGRSADPWLDVFVSVQ</sequence>
<feature type="region of interest" description="Disordered" evidence="1">
    <location>
        <begin position="61"/>
        <end position="90"/>
    </location>
</feature>
<comment type="caution">
    <text evidence="2">The sequence shown here is derived from an EMBL/GenBank/DDBJ whole genome shotgun (WGS) entry which is preliminary data.</text>
</comment>
<reference evidence="2 3" key="1">
    <citation type="submission" date="2019-05" db="EMBL/GenBank/DDBJ databases">
        <title>Another draft genome of Portunus trituberculatus and its Hox gene families provides insights of decapod evolution.</title>
        <authorList>
            <person name="Jeong J.-H."/>
            <person name="Song I."/>
            <person name="Kim S."/>
            <person name="Choi T."/>
            <person name="Kim D."/>
            <person name="Ryu S."/>
            <person name="Kim W."/>
        </authorList>
    </citation>
    <scope>NUCLEOTIDE SEQUENCE [LARGE SCALE GENOMIC DNA]</scope>
    <source>
        <tissue evidence="2">Muscle</tissue>
    </source>
</reference>
<dbReference type="EMBL" id="VSRR010084083">
    <property type="protein sequence ID" value="MPC90357.1"/>
    <property type="molecule type" value="Genomic_DNA"/>
</dbReference>
<dbReference type="AlphaFoldDB" id="A0A5B7JA71"/>
<evidence type="ECO:0000313" key="2">
    <source>
        <dbReference type="EMBL" id="MPC90357.1"/>
    </source>
</evidence>
<accession>A0A5B7JA71</accession>
<gene>
    <name evidence="2" type="ORF">E2C01_085338</name>
</gene>
<name>A0A5B7JA71_PORTR</name>
<keyword evidence="3" id="KW-1185">Reference proteome</keyword>
<protein>
    <submittedName>
        <fullName evidence="2">Uncharacterized protein</fullName>
    </submittedName>
</protein>
<evidence type="ECO:0000313" key="3">
    <source>
        <dbReference type="Proteomes" id="UP000324222"/>
    </source>
</evidence>
<evidence type="ECO:0000256" key="1">
    <source>
        <dbReference type="SAM" id="MobiDB-lite"/>
    </source>
</evidence>